<reference evidence="8 9" key="1">
    <citation type="journal article" date="2019" name="Int. J. Syst. Evol. Microbiol.">
        <title>Clostridium fermenticellae sp. nov., isolated from the mud in a fermentation cellar for the production of the Chinese liquor, baijiu.</title>
        <authorList>
            <person name="Xu P.X."/>
            <person name="Chai L.J."/>
            <person name="Qiu T."/>
            <person name="Zhang X.J."/>
            <person name="Lu Z.M."/>
            <person name="Xiao C."/>
            <person name="Wang S.T."/>
            <person name="Shen C.H."/>
            <person name="Shi J.S."/>
            <person name="Xu Z.H."/>
        </authorList>
    </citation>
    <scope>NUCLEOTIDE SEQUENCE [LARGE SCALE GENOMIC DNA]</scope>
    <source>
        <strain evidence="8 9">JN500901</strain>
    </source>
</reference>
<feature type="transmembrane region" description="Helical" evidence="6">
    <location>
        <begin position="115"/>
        <end position="136"/>
    </location>
</feature>
<evidence type="ECO:0000256" key="1">
    <source>
        <dbReference type="ARBA" id="ARBA00004141"/>
    </source>
</evidence>
<dbReference type="PANTHER" id="PTHR38459">
    <property type="entry name" value="PROPHAGE BACTOPRENOL-LINKED GLUCOSE TRANSLOCASE HOMOLOG"/>
    <property type="match status" value="1"/>
</dbReference>
<comment type="similarity">
    <text evidence="2">Belongs to the GtrA family.</text>
</comment>
<evidence type="ECO:0000313" key="8">
    <source>
        <dbReference type="EMBL" id="AYD40466.1"/>
    </source>
</evidence>
<dbReference type="OrthoDB" id="9812049at2"/>
<evidence type="ECO:0000256" key="3">
    <source>
        <dbReference type="ARBA" id="ARBA00022692"/>
    </source>
</evidence>
<sequence length="139" mass="16269">MEQLIKSIDYIFNGKLKLLTRFSTTGVINTLIDFLVFTICNSVFNIYYTISQVIGYSFGVINSFIFNKKWTFEKNSSNKRISHELTQFIAVNLISLIITLFLIKYLVSYFNLNVYVAKIIVTLIAQVINFILYKFWVFN</sequence>
<gene>
    <name evidence="8" type="ORF">D4Z93_07980</name>
</gene>
<comment type="subcellular location">
    <subcellularLocation>
        <location evidence="1">Membrane</location>
        <topology evidence="1">Multi-pass membrane protein</topology>
    </subcellularLocation>
</comment>
<keyword evidence="5 6" id="KW-0472">Membrane</keyword>
<evidence type="ECO:0000256" key="4">
    <source>
        <dbReference type="ARBA" id="ARBA00022989"/>
    </source>
</evidence>
<keyword evidence="9" id="KW-1185">Reference proteome</keyword>
<protein>
    <submittedName>
        <fullName evidence="8">GtrA family protein</fullName>
    </submittedName>
</protein>
<evidence type="ECO:0000313" key="9">
    <source>
        <dbReference type="Proteomes" id="UP000266301"/>
    </source>
</evidence>
<feature type="transmembrane region" description="Helical" evidence="6">
    <location>
        <begin position="85"/>
        <end position="103"/>
    </location>
</feature>
<dbReference type="KEGG" id="cfer:D4Z93_07980"/>
<evidence type="ECO:0000256" key="2">
    <source>
        <dbReference type="ARBA" id="ARBA00009399"/>
    </source>
</evidence>
<evidence type="ECO:0000259" key="7">
    <source>
        <dbReference type="Pfam" id="PF04138"/>
    </source>
</evidence>
<dbReference type="GO" id="GO:0000271">
    <property type="term" value="P:polysaccharide biosynthetic process"/>
    <property type="evidence" value="ECO:0007669"/>
    <property type="project" value="InterPro"/>
</dbReference>
<accession>A0A386H476</accession>
<feature type="domain" description="GtrA/DPMS transmembrane" evidence="7">
    <location>
        <begin position="21"/>
        <end position="138"/>
    </location>
</feature>
<dbReference type="Proteomes" id="UP000266301">
    <property type="component" value="Chromosome"/>
</dbReference>
<dbReference type="AlphaFoldDB" id="A0A386H476"/>
<dbReference type="RefSeq" id="WP_119972249.1">
    <property type="nucleotide sequence ID" value="NZ_CP032416.1"/>
</dbReference>
<organism evidence="8 9">
    <name type="scientific">Clostridium fermenticellae</name>
    <dbReference type="NCBI Taxonomy" id="2068654"/>
    <lineage>
        <taxon>Bacteria</taxon>
        <taxon>Bacillati</taxon>
        <taxon>Bacillota</taxon>
        <taxon>Clostridia</taxon>
        <taxon>Eubacteriales</taxon>
        <taxon>Clostridiaceae</taxon>
        <taxon>Clostridium</taxon>
    </lineage>
</organism>
<keyword evidence="4 6" id="KW-1133">Transmembrane helix</keyword>
<keyword evidence="3 6" id="KW-0812">Transmembrane</keyword>
<evidence type="ECO:0000256" key="6">
    <source>
        <dbReference type="SAM" id="Phobius"/>
    </source>
</evidence>
<evidence type="ECO:0000256" key="5">
    <source>
        <dbReference type="ARBA" id="ARBA00023136"/>
    </source>
</evidence>
<dbReference type="GO" id="GO:0005886">
    <property type="term" value="C:plasma membrane"/>
    <property type="evidence" value="ECO:0007669"/>
    <property type="project" value="TreeGrafter"/>
</dbReference>
<dbReference type="InterPro" id="IPR007267">
    <property type="entry name" value="GtrA_DPMS_TM"/>
</dbReference>
<dbReference type="EMBL" id="CP032416">
    <property type="protein sequence ID" value="AYD40466.1"/>
    <property type="molecule type" value="Genomic_DNA"/>
</dbReference>
<proteinExistence type="inferred from homology"/>
<dbReference type="Pfam" id="PF04138">
    <property type="entry name" value="GtrA_DPMS_TM"/>
    <property type="match status" value="1"/>
</dbReference>
<dbReference type="PANTHER" id="PTHR38459:SF1">
    <property type="entry name" value="PROPHAGE BACTOPRENOL-LINKED GLUCOSE TRANSLOCASE HOMOLOG"/>
    <property type="match status" value="1"/>
</dbReference>
<name>A0A386H476_9CLOT</name>
<feature type="transmembrane region" description="Helical" evidence="6">
    <location>
        <begin position="45"/>
        <end position="65"/>
    </location>
</feature>
<dbReference type="InterPro" id="IPR051401">
    <property type="entry name" value="GtrA_CellWall_Glycosyl"/>
</dbReference>